<dbReference type="RefSeq" id="WP_010022625.1">
    <property type="nucleotide sequence ID" value="NZ_AZDS01000005.1"/>
</dbReference>
<evidence type="ECO:0000256" key="1">
    <source>
        <dbReference type="ARBA" id="ARBA00005165"/>
    </source>
</evidence>
<evidence type="ECO:0000313" key="13">
    <source>
        <dbReference type="EMBL" id="QFX92334.1"/>
    </source>
</evidence>
<dbReference type="Pfam" id="PF02581">
    <property type="entry name" value="TMP-TENI"/>
    <property type="match status" value="1"/>
</dbReference>
<comment type="catalytic activity">
    <reaction evidence="7 9 10">
        <text>2-(2-carboxy-4-methylthiazol-5-yl)ethyl phosphate + 4-amino-2-methyl-5-(diphosphooxymethyl)pyrimidine + 2 H(+) = thiamine phosphate + CO2 + diphosphate</text>
        <dbReference type="Rhea" id="RHEA:47848"/>
        <dbReference type="ChEBI" id="CHEBI:15378"/>
        <dbReference type="ChEBI" id="CHEBI:16526"/>
        <dbReference type="ChEBI" id="CHEBI:33019"/>
        <dbReference type="ChEBI" id="CHEBI:37575"/>
        <dbReference type="ChEBI" id="CHEBI:57841"/>
        <dbReference type="ChEBI" id="CHEBI:62890"/>
        <dbReference type="EC" id="2.5.1.3"/>
    </reaction>
</comment>
<evidence type="ECO:0000256" key="6">
    <source>
        <dbReference type="ARBA" id="ARBA00047334"/>
    </source>
</evidence>
<feature type="binding site" evidence="9">
    <location>
        <position position="145"/>
    </location>
    <ligand>
        <name>4-amino-2-methyl-5-(diphosphooxymethyl)pyrimidine</name>
        <dbReference type="ChEBI" id="CHEBI:57841"/>
    </ligand>
</feature>
<evidence type="ECO:0000256" key="9">
    <source>
        <dbReference type="HAMAP-Rule" id="MF_00097"/>
    </source>
</evidence>
<feature type="binding site" evidence="9">
    <location>
        <position position="115"/>
    </location>
    <ligand>
        <name>4-amino-2-methyl-5-(diphosphooxymethyl)pyrimidine</name>
        <dbReference type="ChEBI" id="CHEBI:57841"/>
    </ligand>
</feature>
<dbReference type="Proteomes" id="UP000327194">
    <property type="component" value="Chromosome"/>
</dbReference>
<dbReference type="HAMAP" id="MF_00097">
    <property type="entry name" value="TMP_synthase"/>
    <property type="match status" value="1"/>
</dbReference>
<accession>A0AAE6NZR7</accession>
<keyword evidence="5 9" id="KW-0784">Thiamine biosynthesis</keyword>
<comment type="similarity">
    <text evidence="9 10">Belongs to the thiamine-phosphate synthase family.</text>
</comment>
<dbReference type="GO" id="GO:0009228">
    <property type="term" value="P:thiamine biosynthetic process"/>
    <property type="evidence" value="ECO:0007669"/>
    <property type="project" value="UniProtKB-KW"/>
</dbReference>
<evidence type="ECO:0000259" key="12">
    <source>
        <dbReference type="Pfam" id="PF02581"/>
    </source>
</evidence>
<dbReference type="FunFam" id="3.20.20.70:FF:000096">
    <property type="entry name" value="Thiamine-phosphate synthase"/>
    <property type="match status" value="1"/>
</dbReference>
<feature type="binding site" evidence="9">
    <location>
        <begin position="42"/>
        <end position="46"/>
    </location>
    <ligand>
        <name>4-amino-2-methyl-5-(diphosphooxymethyl)pyrimidine</name>
        <dbReference type="ChEBI" id="CHEBI:57841"/>
    </ligand>
</feature>
<evidence type="ECO:0000256" key="8">
    <source>
        <dbReference type="ARBA" id="ARBA00047883"/>
    </source>
</evidence>
<dbReference type="AlphaFoldDB" id="A0AAE6NZR7"/>
<dbReference type="PANTHER" id="PTHR20857:SF15">
    <property type="entry name" value="THIAMINE-PHOSPHATE SYNTHASE"/>
    <property type="match status" value="1"/>
</dbReference>
<comment type="pathway">
    <text evidence="1 9 11">Cofactor biosynthesis; thiamine diphosphate biosynthesis; thiamine phosphate from 4-amino-2-methyl-5-diphosphomethylpyrimidine and 4-methyl-5-(2-phosphoethyl)-thiazole: step 1/1.</text>
</comment>
<dbReference type="InterPro" id="IPR022998">
    <property type="entry name" value="ThiamineP_synth_TenI"/>
</dbReference>
<feature type="binding site" evidence="9">
    <location>
        <begin position="193"/>
        <end position="194"/>
    </location>
    <ligand>
        <name>2-[(2R,5Z)-2-carboxy-4-methylthiazol-5(2H)-ylidene]ethyl phosphate</name>
        <dbReference type="ChEBI" id="CHEBI:62899"/>
    </ligand>
</feature>
<evidence type="ECO:0000256" key="11">
    <source>
        <dbReference type="RuleBase" id="RU004253"/>
    </source>
</evidence>
<evidence type="ECO:0000256" key="3">
    <source>
        <dbReference type="ARBA" id="ARBA00022723"/>
    </source>
</evidence>
<feature type="binding site" evidence="9">
    <location>
        <position position="78"/>
    </location>
    <ligand>
        <name>Mg(2+)</name>
        <dbReference type="ChEBI" id="CHEBI:18420"/>
    </ligand>
</feature>
<comment type="catalytic activity">
    <reaction evidence="6 9 10">
        <text>4-methyl-5-(2-phosphooxyethyl)-thiazole + 4-amino-2-methyl-5-(diphosphooxymethyl)pyrimidine + H(+) = thiamine phosphate + diphosphate</text>
        <dbReference type="Rhea" id="RHEA:22328"/>
        <dbReference type="ChEBI" id="CHEBI:15378"/>
        <dbReference type="ChEBI" id="CHEBI:33019"/>
        <dbReference type="ChEBI" id="CHEBI:37575"/>
        <dbReference type="ChEBI" id="CHEBI:57841"/>
        <dbReference type="ChEBI" id="CHEBI:58296"/>
        <dbReference type="EC" id="2.5.1.3"/>
    </reaction>
</comment>
<feature type="binding site" evidence="9">
    <location>
        <position position="77"/>
    </location>
    <ligand>
        <name>4-amino-2-methyl-5-(diphosphooxymethyl)pyrimidine</name>
        <dbReference type="ChEBI" id="CHEBI:57841"/>
    </ligand>
</feature>
<feature type="binding site" evidence="9">
    <location>
        <position position="173"/>
    </location>
    <ligand>
        <name>2-[(2R,5Z)-2-carboxy-4-methylthiazol-5(2H)-ylidene]ethyl phosphate</name>
        <dbReference type="ChEBI" id="CHEBI:62899"/>
    </ligand>
</feature>
<proteinExistence type="inferred from homology"/>
<feature type="binding site" evidence="9">
    <location>
        <position position="97"/>
    </location>
    <ligand>
        <name>Mg(2+)</name>
        <dbReference type="ChEBI" id="CHEBI:18420"/>
    </ligand>
</feature>
<dbReference type="EMBL" id="CP045562">
    <property type="protein sequence ID" value="QFX92334.1"/>
    <property type="molecule type" value="Genomic_DNA"/>
</dbReference>
<feature type="domain" description="Thiamine phosphate synthase/TenI" evidence="12">
    <location>
        <begin position="10"/>
        <end position="196"/>
    </location>
</feature>
<sequence>MQFNKKALQIYLVAGTQNFAGSDAEFVNHIEQALSNGVTAFQYREKGPGSLTGQRKIEMGKKLRKITTKHHVPLIVDDDVNLANEINADGIHVGQSDESVQKIIHDNPNLIVGLSISTESELEYSKPLIGINYLGIGPIFPTISKADAKPPIGINGLVQLQNQVSLPVVAIGGINTSNCQSIYQASKAGIAVISVIMDSKNVKETIDELEGK</sequence>
<comment type="cofactor">
    <cofactor evidence="9">
        <name>Mg(2+)</name>
        <dbReference type="ChEBI" id="CHEBI:18420"/>
    </cofactor>
    <text evidence="9">Binds 1 Mg(2+) ion per subunit.</text>
</comment>
<dbReference type="GO" id="GO:0005737">
    <property type="term" value="C:cytoplasm"/>
    <property type="evidence" value="ECO:0007669"/>
    <property type="project" value="TreeGrafter"/>
</dbReference>
<evidence type="ECO:0000256" key="2">
    <source>
        <dbReference type="ARBA" id="ARBA00022679"/>
    </source>
</evidence>
<reference evidence="13 14" key="1">
    <citation type="submission" date="2019-10" db="EMBL/GenBank/DDBJ databases">
        <title>Genome sequencing of Lactobacillus fructivorans.</title>
        <authorList>
            <person name="Kim K."/>
        </authorList>
    </citation>
    <scope>NUCLEOTIDE SEQUENCE [LARGE SCALE GENOMIC DNA]</scope>
    <source>
        <strain evidence="13 14">LF543</strain>
    </source>
</reference>
<protein>
    <recommendedName>
        <fullName evidence="9">Thiamine-phosphate synthase</fullName>
        <shortName evidence="9">TP synthase</shortName>
        <shortName evidence="9">TPS</shortName>
        <ecNumber evidence="9">2.5.1.3</ecNumber>
    </recommendedName>
    <alternativeName>
        <fullName evidence="9">Thiamine-phosphate pyrophosphorylase</fullName>
        <shortName evidence="9">TMP pyrophosphorylase</shortName>
        <shortName evidence="9">TMP-PPase</shortName>
    </alternativeName>
</protein>
<evidence type="ECO:0000256" key="7">
    <source>
        <dbReference type="ARBA" id="ARBA00047851"/>
    </source>
</evidence>
<dbReference type="CDD" id="cd00564">
    <property type="entry name" value="TMP_TenI"/>
    <property type="match status" value="1"/>
</dbReference>
<dbReference type="InterPro" id="IPR034291">
    <property type="entry name" value="TMP_synthase"/>
</dbReference>
<dbReference type="InterPro" id="IPR036206">
    <property type="entry name" value="ThiamineP_synth_sf"/>
</dbReference>
<dbReference type="GO" id="GO:0004789">
    <property type="term" value="F:thiamine-phosphate diphosphorylase activity"/>
    <property type="evidence" value="ECO:0007669"/>
    <property type="project" value="UniProtKB-UniRule"/>
</dbReference>
<keyword evidence="2 9" id="KW-0808">Transferase</keyword>
<comment type="function">
    <text evidence="9">Condenses 4-methyl-5-(beta-hydroxyethyl)thiazole monophosphate (THZ-P) and 2-methyl-4-amino-5-hydroxymethyl pyrimidine pyrophosphate (HMP-PP) to form thiamine monophosphate (TMP).</text>
</comment>
<dbReference type="KEGG" id="lfv:LF543_01535"/>
<evidence type="ECO:0000256" key="5">
    <source>
        <dbReference type="ARBA" id="ARBA00022977"/>
    </source>
</evidence>
<dbReference type="EC" id="2.5.1.3" evidence="9"/>
<dbReference type="Gene3D" id="3.20.20.70">
    <property type="entry name" value="Aldolase class I"/>
    <property type="match status" value="1"/>
</dbReference>
<evidence type="ECO:0000256" key="4">
    <source>
        <dbReference type="ARBA" id="ARBA00022842"/>
    </source>
</evidence>
<keyword evidence="4 9" id="KW-0460">Magnesium</keyword>
<keyword evidence="3 9" id="KW-0479">Metal-binding</keyword>
<evidence type="ECO:0000313" key="14">
    <source>
        <dbReference type="Proteomes" id="UP000327194"/>
    </source>
</evidence>
<dbReference type="NCBIfam" id="TIGR00693">
    <property type="entry name" value="thiE"/>
    <property type="match status" value="1"/>
</dbReference>
<evidence type="ECO:0000256" key="10">
    <source>
        <dbReference type="RuleBase" id="RU003826"/>
    </source>
</evidence>
<dbReference type="SUPFAM" id="SSF51391">
    <property type="entry name" value="Thiamin phosphate synthase"/>
    <property type="match status" value="1"/>
</dbReference>
<comment type="catalytic activity">
    <reaction evidence="8 9 10">
        <text>2-[(2R,5Z)-2-carboxy-4-methylthiazol-5(2H)-ylidene]ethyl phosphate + 4-amino-2-methyl-5-(diphosphooxymethyl)pyrimidine + 2 H(+) = thiamine phosphate + CO2 + diphosphate</text>
        <dbReference type="Rhea" id="RHEA:47844"/>
        <dbReference type="ChEBI" id="CHEBI:15378"/>
        <dbReference type="ChEBI" id="CHEBI:16526"/>
        <dbReference type="ChEBI" id="CHEBI:33019"/>
        <dbReference type="ChEBI" id="CHEBI:37575"/>
        <dbReference type="ChEBI" id="CHEBI:57841"/>
        <dbReference type="ChEBI" id="CHEBI:62899"/>
        <dbReference type="EC" id="2.5.1.3"/>
    </reaction>
</comment>
<gene>
    <name evidence="9" type="primary">thiE</name>
    <name evidence="13" type="ORF">LF543_01535</name>
</gene>
<name>A0AAE6NZR7_9LACO</name>
<feature type="binding site" evidence="9">
    <location>
        <begin position="142"/>
        <end position="144"/>
    </location>
    <ligand>
        <name>2-[(2R,5Z)-2-carboxy-4-methylthiazol-5(2H)-ylidene]ethyl phosphate</name>
        <dbReference type="ChEBI" id="CHEBI:62899"/>
    </ligand>
</feature>
<dbReference type="GO" id="GO:0009229">
    <property type="term" value="P:thiamine diphosphate biosynthetic process"/>
    <property type="evidence" value="ECO:0007669"/>
    <property type="project" value="UniProtKB-UniRule"/>
</dbReference>
<organism evidence="13 14">
    <name type="scientific">Fructilactobacillus fructivorans</name>
    <dbReference type="NCBI Taxonomy" id="1614"/>
    <lineage>
        <taxon>Bacteria</taxon>
        <taxon>Bacillati</taxon>
        <taxon>Bacillota</taxon>
        <taxon>Bacilli</taxon>
        <taxon>Lactobacillales</taxon>
        <taxon>Lactobacillaceae</taxon>
        <taxon>Fructilactobacillus</taxon>
    </lineage>
</organism>
<dbReference type="PANTHER" id="PTHR20857">
    <property type="entry name" value="THIAMINE-PHOSPHATE PYROPHOSPHORYLASE"/>
    <property type="match status" value="1"/>
</dbReference>
<dbReference type="InterPro" id="IPR013785">
    <property type="entry name" value="Aldolase_TIM"/>
</dbReference>
<dbReference type="GO" id="GO:0000287">
    <property type="term" value="F:magnesium ion binding"/>
    <property type="evidence" value="ECO:0007669"/>
    <property type="project" value="UniProtKB-UniRule"/>
</dbReference>